<evidence type="ECO:0000313" key="1">
    <source>
        <dbReference type="EMBL" id="ABG50441.1"/>
    </source>
</evidence>
<protein>
    <submittedName>
        <fullName evidence="1">Uncharacterized protein</fullName>
    </submittedName>
</protein>
<accession>Q116Y3</accession>
<reference evidence="1" key="1">
    <citation type="submission" date="2006-06" db="EMBL/GenBank/DDBJ databases">
        <title>Complete sequence of Trichodesmium erythraeum IMS101.</title>
        <authorList>
            <consortium name="US DOE Joint Genome Institute"/>
            <person name="Copeland A."/>
            <person name="Lucas S."/>
            <person name="Lapidus A."/>
            <person name="Barry K."/>
            <person name="Detter J.C."/>
            <person name="Glavina del Rio T."/>
            <person name="Hammon N."/>
            <person name="Israni S."/>
            <person name="Dalin E."/>
            <person name="Tice H."/>
            <person name="Pitluck S."/>
            <person name="Kiss H."/>
            <person name="Munk A.C."/>
            <person name="Brettin T."/>
            <person name="Bruce D."/>
            <person name="Han C."/>
            <person name="Tapia R."/>
            <person name="Gilna P."/>
            <person name="Schmutz J."/>
            <person name="Larimer F."/>
            <person name="Land M."/>
            <person name="Hauser L."/>
            <person name="Kyrpides N."/>
            <person name="Kim E."/>
            <person name="Richardson P."/>
        </authorList>
    </citation>
    <scope>NUCLEOTIDE SEQUENCE [LARGE SCALE GENOMIC DNA]</scope>
    <source>
        <strain evidence="1">IMS101</strain>
    </source>
</reference>
<proteinExistence type="predicted"/>
<dbReference type="eggNOG" id="ENOG503366A">
    <property type="taxonomic scope" value="Bacteria"/>
</dbReference>
<name>Q116Y3_TRIEI</name>
<dbReference type="EMBL" id="CP000393">
    <property type="protein sequence ID" value="ABG50441.1"/>
    <property type="molecule type" value="Genomic_DNA"/>
</dbReference>
<organism evidence="1">
    <name type="scientific">Trichodesmium erythraeum (strain IMS101)</name>
    <dbReference type="NCBI Taxonomy" id="203124"/>
    <lineage>
        <taxon>Bacteria</taxon>
        <taxon>Bacillati</taxon>
        <taxon>Cyanobacteriota</taxon>
        <taxon>Cyanophyceae</taxon>
        <taxon>Oscillatoriophycideae</taxon>
        <taxon>Oscillatoriales</taxon>
        <taxon>Microcoleaceae</taxon>
        <taxon>Trichodesmium</taxon>
    </lineage>
</organism>
<dbReference type="AlphaFoldDB" id="Q116Y3"/>
<dbReference type="KEGG" id="ter:Tery_1072"/>
<gene>
    <name evidence="1" type="ordered locus">Tery_1072</name>
</gene>
<dbReference type="HOGENOM" id="CLU_2286447_0_0_3"/>
<sequence>MLTFFYQLEMDFMTTITNNNIEQVILDNLKLLPPEKQQEVLDFIQFIQHKLNHSQVNYNNQLSLKEIARLPIVERHKLLTPSIDKTAEDFLNDPELTEFFILDGEDWETGDE</sequence>